<dbReference type="AlphaFoldDB" id="A0A015LX23"/>
<dbReference type="HOGENOM" id="CLU_1644633_0_0_1"/>
<reference evidence="1 2" key="1">
    <citation type="submission" date="2014-02" db="EMBL/GenBank/DDBJ databases">
        <title>Single nucleus genome sequencing reveals high similarity among nuclei of an endomycorrhizal fungus.</title>
        <authorList>
            <person name="Lin K."/>
            <person name="Geurts R."/>
            <person name="Zhang Z."/>
            <person name="Limpens E."/>
            <person name="Saunders D.G."/>
            <person name="Mu D."/>
            <person name="Pang E."/>
            <person name="Cao H."/>
            <person name="Cha H."/>
            <person name="Lin T."/>
            <person name="Zhou Q."/>
            <person name="Shang Y."/>
            <person name="Li Y."/>
            <person name="Ivanov S."/>
            <person name="Sharma T."/>
            <person name="Velzen R.V."/>
            <person name="Ruijter N.D."/>
            <person name="Aanen D.K."/>
            <person name="Win J."/>
            <person name="Kamoun S."/>
            <person name="Bisseling T."/>
            <person name="Huang S."/>
        </authorList>
    </citation>
    <scope>NUCLEOTIDE SEQUENCE [LARGE SCALE GENOMIC DNA]</scope>
    <source>
        <strain evidence="2">DAOM197198w</strain>
    </source>
</reference>
<dbReference type="SMR" id="A0A015LX23"/>
<sequence>MGIAIILYAVKQKIDCEIKVRNTKFNERLTAEMNKINSHYTAEVILINARIGILALAFLRNAAEAQSILDRINNIEQTVNDLYEEARLVNQSRLLEEQNETETINSAVNSLSNVSSEGISCDIWTRFKCITDRIMTEKKFTLDEACNRIAVEINDYGKGKICAQAVKNFYKKNNSHSIRNTFPKTFAEEVLET</sequence>
<evidence type="ECO:0000313" key="1">
    <source>
        <dbReference type="EMBL" id="EXX77226.1"/>
    </source>
</evidence>
<accession>A0A015LX23</accession>
<evidence type="ECO:0000313" key="2">
    <source>
        <dbReference type="Proteomes" id="UP000022910"/>
    </source>
</evidence>
<comment type="caution">
    <text evidence="1">The sequence shown here is derived from an EMBL/GenBank/DDBJ whole genome shotgun (WGS) entry which is preliminary data.</text>
</comment>
<keyword evidence="2" id="KW-1185">Reference proteome</keyword>
<gene>
    <name evidence="1" type="ORF">RirG_025700</name>
</gene>
<protein>
    <submittedName>
        <fullName evidence="1">Uncharacterized protein</fullName>
    </submittedName>
</protein>
<dbReference type="Proteomes" id="UP000022910">
    <property type="component" value="Unassembled WGS sequence"/>
</dbReference>
<organism evidence="1 2">
    <name type="scientific">Rhizophagus irregularis (strain DAOM 197198w)</name>
    <name type="common">Glomus intraradices</name>
    <dbReference type="NCBI Taxonomy" id="1432141"/>
    <lineage>
        <taxon>Eukaryota</taxon>
        <taxon>Fungi</taxon>
        <taxon>Fungi incertae sedis</taxon>
        <taxon>Mucoromycota</taxon>
        <taxon>Glomeromycotina</taxon>
        <taxon>Glomeromycetes</taxon>
        <taxon>Glomerales</taxon>
        <taxon>Glomeraceae</taxon>
        <taxon>Rhizophagus</taxon>
    </lineage>
</organism>
<dbReference type="EMBL" id="JEMT01011607">
    <property type="protein sequence ID" value="EXX77226.1"/>
    <property type="molecule type" value="Genomic_DNA"/>
</dbReference>
<dbReference type="OrthoDB" id="2347295at2759"/>
<name>A0A015LX23_RHIIW</name>
<proteinExistence type="predicted"/>